<evidence type="ECO:0000313" key="3">
    <source>
        <dbReference type="EMBL" id="CAB4204950.1"/>
    </source>
</evidence>
<dbReference type="EMBL" id="LR797238">
    <property type="protein sequence ID" value="CAB4195666.1"/>
    <property type="molecule type" value="Genomic_DNA"/>
</dbReference>
<evidence type="ECO:0000313" key="1">
    <source>
        <dbReference type="EMBL" id="CAB4190034.1"/>
    </source>
</evidence>
<dbReference type="EMBL" id="LR797149">
    <property type="protein sequence ID" value="CAB4190034.1"/>
    <property type="molecule type" value="Genomic_DNA"/>
</dbReference>
<proteinExistence type="predicted"/>
<accession>A0A6J5S7V7</accession>
<reference evidence="3" key="1">
    <citation type="submission" date="2020-05" db="EMBL/GenBank/DDBJ databases">
        <authorList>
            <person name="Chiriac C."/>
            <person name="Salcher M."/>
            <person name="Ghai R."/>
            <person name="Kavagutti S V."/>
        </authorList>
    </citation>
    <scope>NUCLEOTIDE SEQUENCE</scope>
</reference>
<dbReference type="EMBL" id="LR797352">
    <property type="protein sequence ID" value="CAB4204950.1"/>
    <property type="molecule type" value="Genomic_DNA"/>
</dbReference>
<protein>
    <submittedName>
        <fullName evidence="3">Uncharacterized protein</fullName>
    </submittedName>
</protein>
<sequence>MSQGYSLLLSEKNRSALQARYGEPENVRVGIELGAACLKYNVPVTEVAEHLKVSRQTVYNWFCGVCVPNKLLVPRIKVYLRTIR</sequence>
<gene>
    <name evidence="1" type="ORF">UFOVP1195_31</name>
    <name evidence="2" type="ORF">UFOVP1288_31</name>
    <name evidence="3" type="ORF">UFOVP1409_31</name>
</gene>
<evidence type="ECO:0000313" key="2">
    <source>
        <dbReference type="EMBL" id="CAB4195666.1"/>
    </source>
</evidence>
<name>A0A6J5S7V7_9CAUD</name>
<organism evidence="3">
    <name type="scientific">uncultured Caudovirales phage</name>
    <dbReference type="NCBI Taxonomy" id="2100421"/>
    <lineage>
        <taxon>Viruses</taxon>
        <taxon>Duplodnaviria</taxon>
        <taxon>Heunggongvirae</taxon>
        <taxon>Uroviricota</taxon>
        <taxon>Caudoviricetes</taxon>
        <taxon>Peduoviridae</taxon>
        <taxon>Maltschvirus</taxon>
        <taxon>Maltschvirus maltsch</taxon>
    </lineage>
</organism>